<dbReference type="Pfam" id="PF04149">
    <property type="entry name" value="DUF397"/>
    <property type="match status" value="1"/>
</dbReference>
<protein>
    <submittedName>
        <fullName evidence="2">DUF397 domain-containing protein</fullName>
    </submittedName>
</protein>
<dbReference type="RefSeq" id="WP_390320541.1">
    <property type="nucleotide sequence ID" value="NZ_JBHSPB010000024.1"/>
</dbReference>
<gene>
    <name evidence="2" type="ORF">ACFP1Z_28465</name>
</gene>
<dbReference type="EMBL" id="JBHSPB010000024">
    <property type="protein sequence ID" value="MFC5724108.1"/>
    <property type="molecule type" value="Genomic_DNA"/>
</dbReference>
<keyword evidence="3" id="KW-1185">Reference proteome</keyword>
<evidence type="ECO:0000313" key="2">
    <source>
        <dbReference type="EMBL" id="MFC5724108.1"/>
    </source>
</evidence>
<sequence length="66" mass="6951">MSIASWRSSTHSGNGGQCLQVPVEKIPGLMPVRDSKCPDRARLAFPDAAWSCFVTAVAVPDGPPSP</sequence>
<organism evidence="2 3">
    <name type="scientific">Streptomyces gamaensis</name>
    <dbReference type="NCBI Taxonomy" id="1763542"/>
    <lineage>
        <taxon>Bacteria</taxon>
        <taxon>Bacillati</taxon>
        <taxon>Actinomycetota</taxon>
        <taxon>Actinomycetes</taxon>
        <taxon>Kitasatosporales</taxon>
        <taxon>Streptomycetaceae</taxon>
        <taxon>Streptomyces</taxon>
    </lineage>
</organism>
<evidence type="ECO:0000259" key="1">
    <source>
        <dbReference type="Pfam" id="PF04149"/>
    </source>
</evidence>
<accession>A0ABW0Z840</accession>
<evidence type="ECO:0000313" key="3">
    <source>
        <dbReference type="Proteomes" id="UP001596083"/>
    </source>
</evidence>
<proteinExistence type="predicted"/>
<dbReference type="InterPro" id="IPR007278">
    <property type="entry name" value="DUF397"/>
</dbReference>
<dbReference type="Proteomes" id="UP001596083">
    <property type="component" value="Unassembled WGS sequence"/>
</dbReference>
<name>A0ABW0Z840_9ACTN</name>
<feature type="domain" description="DUF397" evidence="1">
    <location>
        <begin position="4"/>
        <end position="57"/>
    </location>
</feature>
<reference evidence="3" key="1">
    <citation type="journal article" date="2019" name="Int. J. Syst. Evol. Microbiol.">
        <title>The Global Catalogue of Microorganisms (GCM) 10K type strain sequencing project: providing services to taxonomists for standard genome sequencing and annotation.</title>
        <authorList>
            <consortium name="The Broad Institute Genomics Platform"/>
            <consortium name="The Broad Institute Genome Sequencing Center for Infectious Disease"/>
            <person name="Wu L."/>
            <person name="Ma J."/>
        </authorList>
    </citation>
    <scope>NUCLEOTIDE SEQUENCE [LARGE SCALE GENOMIC DNA]</scope>
    <source>
        <strain evidence="3">CGMCC 4.7304</strain>
    </source>
</reference>
<comment type="caution">
    <text evidence="2">The sequence shown here is derived from an EMBL/GenBank/DDBJ whole genome shotgun (WGS) entry which is preliminary data.</text>
</comment>